<name>A0ACC3S9W1_9PEZI</name>
<keyword evidence="2" id="KW-1185">Reference proteome</keyword>
<dbReference type="Proteomes" id="UP001320706">
    <property type="component" value="Unassembled WGS sequence"/>
</dbReference>
<dbReference type="EMBL" id="JAMKPW020000033">
    <property type="protein sequence ID" value="KAK8202260.1"/>
    <property type="molecule type" value="Genomic_DNA"/>
</dbReference>
<proteinExistence type="predicted"/>
<gene>
    <name evidence="1" type="primary">RMD1</name>
    <name evidence="1" type="ORF">M8818_005787</name>
</gene>
<comment type="caution">
    <text evidence="1">The sequence shown here is derived from an EMBL/GenBank/DDBJ whole genome shotgun (WGS) entry which is preliminary data.</text>
</comment>
<reference evidence="1" key="1">
    <citation type="submission" date="2024-02" db="EMBL/GenBank/DDBJ databases">
        <title>Metagenome Assembled Genome of Zalaria obscura JY119.</title>
        <authorList>
            <person name="Vighnesh L."/>
            <person name="Jagadeeshwari U."/>
            <person name="Venkata Ramana C."/>
            <person name="Sasikala C."/>
        </authorList>
    </citation>
    <scope>NUCLEOTIDE SEQUENCE</scope>
    <source>
        <strain evidence="1">JY119</strain>
    </source>
</reference>
<protein>
    <submittedName>
        <fullName evidence="1">Sporulation protein rmd1</fullName>
    </submittedName>
</protein>
<evidence type="ECO:0000313" key="1">
    <source>
        <dbReference type="EMBL" id="KAK8202260.1"/>
    </source>
</evidence>
<evidence type="ECO:0000313" key="2">
    <source>
        <dbReference type="Proteomes" id="UP001320706"/>
    </source>
</evidence>
<accession>A0ACC3S9W1</accession>
<organism evidence="1 2">
    <name type="scientific">Zalaria obscura</name>
    <dbReference type="NCBI Taxonomy" id="2024903"/>
    <lineage>
        <taxon>Eukaryota</taxon>
        <taxon>Fungi</taxon>
        <taxon>Dikarya</taxon>
        <taxon>Ascomycota</taxon>
        <taxon>Pezizomycotina</taxon>
        <taxon>Dothideomycetes</taxon>
        <taxon>Dothideomycetidae</taxon>
        <taxon>Dothideales</taxon>
        <taxon>Zalariaceae</taxon>
        <taxon>Zalaria</taxon>
    </lineage>
</organism>
<sequence>MLILGQTIFFGANDARLPDTPGFSQTVSIYQYRENLVKIAMHPAVQAHRPQLILITPPPVEERLGLANDQEKGINVVRRTAENTARYAEVVRQVGKELNVPVLDVWTAFMEEAGWKEGEPLPGSSSIEQNPVLVELLHDGLHLTGPAYKIIYKQMMELIEAHLPDQMPEKLPFVFPAWDQTDAQGVPPPKIGPQRTSRIAQKLKLLPTPEYGDEGPDVESGREVYSQFTRIQDPTARRDAARLGRDDRSKLPRVTAYCTAGSYRLDDMMRYLKGKSKQRQAAPKLFDECIYTPFQYLKAAEKRVAQATTEVHSTAQRRFSDSAIEVEENAERRREDILDAHREVGDMMHFQPESSNQADPSLDPERRDTPDFDTSVHIPEVFLFEYGVVVLWGMTIHQEQRFLKEIAKFENEKLAKDDVQVENFNFYYTKEYQARIYNDFISLRDKKNYMTKLAISHALAQSTKTSLYEDLVDNTIDANKEIPSTIALTGRINLTRRQINMQIGELFILRINIHLQGSVLDAPELMWAEPQLDPIYQAVRSYLEMDQRVGLLTERLDVIADLLQVLKDQLTHTHGEYLEWIVIVLIAAEILVAAINIVVDLYAGVD</sequence>